<name>A0A6P5QJV7_MUSCR</name>
<evidence type="ECO:0000256" key="1">
    <source>
        <dbReference type="SAM" id="MobiDB-lite"/>
    </source>
</evidence>
<keyword evidence="2" id="KW-1185">Reference proteome</keyword>
<protein>
    <submittedName>
        <fullName evidence="3">Uncharacterized protein C5orf47 homolog</fullName>
    </submittedName>
</protein>
<accession>A0A6P5QJV7</accession>
<dbReference type="CTD" id="132646540"/>
<dbReference type="Pfam" id="PF15730">
    <property type="entry name" value="DUF4680"/>
    <property type="match status" value="1"/>
</dbReference>
<dbReference type="GeneID" id="110305961"/>
<dbReference type="PANTHER" id="PTHR38655">
    <property type="entry name" value="SIMILAR TO RIKEN CDNA 4930524B15"/>
    <property type="match status" value="1"/>
</dbReference>
<dbReference type="InterPro" id="IPR031464">
    <property type="entry name" value="DUF4680"/>
</dbReference>
<proteinExistence type="predicted"/>
<feature type="compositionally biased region" description="Polar residues" evidence="1">
    <location>
        <begin position="66"/>
        <end position="76"/>
    </location>
</feature>
<dbReference type="AlphaFoldDB" id="A0A6P5QJV7"/>
<gene>
    <name evidence="3" type="primary">C11H5orf47</name>
</gene>
<dbReference type="Proteomes" id="UP000515126">
    <property type="component" value="Chromosome 11"/>
</dbReference>
<dbReference type="RefSeq" id="XP_021033797.1">
    <property type="nucleotide sequence ID" value="XM_021178138.1"/>
</dbReference>
<evidence type="ECO:0000313" key="2">
    <source>
        <dbReference type="Proteomes" id="UP000515126"/>
    </source>
</evidence>
<dbReference type="PANTHER" id="PTHR38655:SF1">
    <property type="entry name" value="SIMILAR TO RIKEN CDNA 4930524B15"/>
    <property type="match status" value="1"/>
</dbReference>
<dbReference type="KEGG" id="mcal:110305961"/>
<evidence type="ECO:0000313" key="3">
    <source>
        <dbReference type="RefSeq" id="XP_021033797.1"/>
    </source>
</evidence>
<organism evidence="2 3">
    <name type="scientific">Mus caroli</name>
    <name type="common">Ryukyu mouse</name>
    <name type="synonym">Ricefield mouse</name>
    <dbReference type="NCBI Taxonomy" id="10089"/>
    <lineage>
        <taxon>Eukaryota</taxon>
        <taxon>Metazoa</taxon>
        <taxon>Chordata</taxon>
        <taxon>Craniata</taxon>
        <taxon>Vertebrata</taxon>
        <taxon>Euteleostomi</taxon>
        <taxon>Mammalia</taxon>
        <taxon>Eutheria</taxon>
        <taxon>Euarchontoglires</taxon>
        <taxon>Glires</taxon>
        <taxon>Rodentia</taxon>
        <taxon>Myomorpha</taxon>
        <taxon>Muroidea</taxon>
        <taxon>Muridae</taxon>
        <taxon>Murinae</taxon>
        <taxon>Mus</taxon>
        <taxon>Mus</taxon>
    </lineage>
</organism>
<reference evidence="3" key="1">
    <citation type="submission" date="2025-08" db="UniProtKB">
        <authorList>
            <consortium name="RefSeq"/>
        </authorList>
    </citation>
    <scope>IDENTIFICATION</scope>
</reference>
<feature type="region of interest" description="Disordered" evidence="1">
    <location>
        <begin position="45"/>
        <end position="107"/>
    </location>
</feature>
<sequence>MVPSGSGQRPDGPRLIYVTRFASHRHGVWQLRGLRGFGHRGPGLGARCAPKQAAVEPGAPGGERPTGSQAGVTDTPDSAPFQRRSRASRGREQAAQAGLNQKNAAKEFDFPIPLNEASKLMKERKKVSSVWSKVQQVISRMIAENESYRRRLQGQRVSSEIRVTAR</sequence>